<feature type="region of interest" description="Disordered" evidence="1">
    <location>
        <begin position="39"/>
        <end position="76"/>
    </location>
</feature>
<evidence type="ECO:0000313" key="3">
    <source>
        <dbReference type="Proteomes" id="UP000017836"/>
    </source>
</evidence>
<dbReference type="Proteomes" id="UP000017836">
    <property type="component" value="Unassembled WGS sequence"/>
</dbReference>
<accession>W1PH37</accession>
<name>W1PH37_AMBTC</name>
<dbReference type="OMA" id="CVINFGA"/>
<evidence type="ECO:0000256" key="1">
    <source>
        <dbReference type="SAM" id="MobiDB-lite"/>
    </source>
</evidence>
<dbReference type="HOGENOM" id="CLU_112656_0_0_1"/>
<dbReference type="Gramene" id="ERN07273">
    <property type="protein sequence ID" value="ERN07273"/>
    <property type="gene ID" value="AMTR_s00019p00205020"/>
</dbReference>
<keyword evidence="3" id="KW-1185">Reference proteome</keyword>
<dbReference type="eggNOG" id="ENOG502S782">
    <property type="taxonomic scope" value="Eukaryota"/>
</dbReference>
<reference evidence="3" key="1">
    <citation type="journal article" date="2013" name="Science">
        <title>The Amborella genome and the evolution of flowering plants.</title>
        <authorList>
            <consortium name="Amborella Genome Project"/>
        </authorList>
    </citation>
    <scope>NUCLEOTIDE SEQUENCE [LARGE SCALE GENOMIC DNA]</scope>
</reference>
<feature type="compositionally biased region" description="Polar residues" evidence="1">
    <location>
        <begin position="56"/>
        <end position="73"/>
    </location>
</feature>
<gene>
    <name evidence="2" type="ORF">AMTR_s00019p00205020</name>
</gene>
<sequence>MLRALRKGKFWIKTKKRRKSICPHCCSCSSRIEPSAPPLPPSWIDFQPPQMPTPPIVSSTSQTPIQEASSETSPLCAPPPVTSSYQQYMDSNPVYGVPLSAANSTDQTAGSFGCAIGMGSCLLRVFCPCFLVRRIA</sequence>
<dbReference type="AlphaFoldDB" id="W1PH37"/>
<evidence type="ECO:0000313" key="2">
    <source>
        <dbReference type="EMBL" id="ERN07273.1"/>
    </source>
</evidence>
<protein>
    <submittedName>
        <fullName evidence="2">Uncharacterized protein</fullName>
    </submittedName>
</protein>
<proteinExistence type="predicted"/>
<dbReference type="EMBL" id="KI393807">
    <property type="protein sequence ID" value="ERN07273.1"/>
    <property type="molecule type" value="Genomic_DNA"/>
</dbReference>
<organism evidence="2 3">
    <name type="scientific">Amborella trichopoda</name>
    <dbReference type="NCBI Taxonomy" id="13333"/>
    <lineage>
        <taxon>Eukaryota</taxon>
        <taxon>Viridiplantae</taxon>
        <taxon>Streptophyta</taxon>
        <taxon>Embryophyta</taxon>
        <taxon>Tracheophyta</taxon>
        <taxon>Spermatophyta</taxon>
        <taxon>Magnoliopsida</taxon>
        <taxon>Amborellales</taxon>
        <taxon>Amborellaceae</taxon>
        <taxon>Amborella</taxon>
    </lineage>
</organism>